<dbReference type="Proteomes" id="UP001516023">
    <property type="component" value="Unassembled WGS sequence"/>
</dbReference>
<reference evidence="3 4" key="1">
    <citation type="journal article" date="2020" name="G3 (Bethesda)">
        <title>Improved Reference Genome for Cyclotella cryptica CCMP332, a Model for Cell Wall Morphogenesis, Salinity Adaptation, and Lipid Production in Diatoms (Bacillariophyta).</title>
        <authorList>
            <person name="Roberts W.R."/>
            <person name="Downey K.M."/>
            <person name="Ruck E.C."/>
            <person name="Traller J.C."/>
            <person name="Alverson A.J."/>
        </authorList>
    </citation>
    <scope>NUCLEOTIDE SEQUENCE [LARGE SCALE GENOMIC DNA]</scope>
    <source>
        <strain evidence="3 4">CCMP332</strain>
    </source>
</reference>
<dbReference type="InterPro" id="IPR036514">
    <property type="entry name" value="SGNH_hydro_sf"/>
</dbReference>
<organism evidence="3 4">
    <name type="scientific">Cyclotella cryptica</name>
    <dbReference type="NCBI Taxonomy" id="29204"/>
    <lineage>
        <taxon>Eukaryota</taxon>
        <taxon>Sar</taxon>
        <taxon>Stramenopiles</taxon>
        <taxon>Ochrophyta</taxon>
        <taxon>Bacillariophyta</taxon>
        <taxon>Coscinodiscophyceae</taxon>
        <taxon>Thalassiosirophycidae</taxon>
        <taxon>Stephanodiscales</taxon>
        <taxon>Stephanodiscaceae</taxon>
        <taxon>Cyclotella</taxon>
    </lineage>
</organism>
<dbReference type="PANTHER" id="PTHR34407:SF1">
    <property type="entry name" value="SGNH HYDROLASE-TYPE ESTERASE DOMAIN-CONTAINING PROTEIN"/>
    <property type="match status" value="1"/>
</dbReference>
<evidence type="ECO:0000256" key="2">
    <source>
        <dbReference type="SAM" id="Phobius"/>
    </source>
</evidence>
<sequence length="658" mass="75450">MTRVYQRHRSVVLPVICYLAGISTGMLLNVMQSSTTVMIATQERDDSPAQHSAWVNNFKIYCDDPHKSNPGKQRSHQRSNTTASVPTEQEETMYMYSSADVQKMMKFKRTAEYKNASDEMRDAIAIENEEIRKIRAIRALTDDHVYSEVVTEIIPAHMLPRYAEEFLLFPTTRSMLRQSRTITGNSNRLQMYIRKLHSQQCTTVLFLGGSVTKGHKAGGFINSYPKFFCDWLNARYPCIVNGTIGTHRSKLTSSATHSSQEIVMNWPVVSGIESFDLVFLEFNINDAFISTNPHMLEDKGPISKTTEYTSGWYFEILLRRLLLLRKPDPVAIVTFNADYVGNEWADKSVAEWAKADTQINARKTLFRKNPEPVKAWISSLYEIPVFSASVWMLALHSKKGMKRQFMRDNPFSTDAWHWGADCCHPHREGHLILSLVLAYCFVDEEKYMMHFANEKSIYIEHDSTAFNEPTPKLRDPLYLSAEEDSIYVHNTIDMTQLDFTHPEGEEKWKNSILLKAGWSFYADNVEGNKYGLISNDASGETHLAIAIIGGKLGLIELSYIMSYENFGDALAWISNPDSNVIDLHHLCNSNFFFGTRQREDVDRLSGHWKEKASVPTVTILKQKITEGEQKILHICLLPRIETRPWKENKFKLLGVRVY</sequence>
<evidence type="ECO:0008006" key="5">
    <source>
        <dbReference type="Google" id="ProtNLM"/>
    </source>
</evidence>
<evidence type="ECO:0000313" key="3">
    <source>
        <dbReference type="EMBL" id="KAL3792796.1"/>
    </source>
</evidence>
<gene>
    <name evidence="3" type="ORF">HJC23_002603</name>
</gene>
<keyword evidence="2" id="KW-0472">Membrane</keyword>
<name>A0ABD3PZG7_9STRA</name>
<feature type="transmembrane region" description="Helical" evidence="2">
    <location>
        <begin position="12"/>
        <end position="31"/>
    </location>
</feature>
<comment type="caution">
    <text evidence="3">The sequence shown here is derived from an EMBL/GenBank/DDBJ whole genome shotgun (WGS) entry which is preliminary data.</text>
</comment>
<evidence type="ECO:0000313" key="4">
    <source>
        <dbReference type="Proteomes" id="UP001516023"/>
    </source>
</evidence>
<dbReference type="PANTHER" id="PTHR34407">
    <property type="entry name" value="EXPRESSED PROTEIN"/>
    <property type="match status" value="1"/>
</dbReference>
<keyword evidence="2" id="KW-1133">Transmembrane helix</keyword>
<feature type="region of interest" description="Disordered" evidence="1">
    <location>
        <begin position="65"/>
        <end position="86"/>
    </location>
</feature>
<keyword evidence="2" id="KW-0812">Transmembrane</keyword>
<proteinExistence type="predicted"/>
<dbReference type="SUPFAM" id="SSF52266">
    <property type="entry name" value="SGNH hydrolase"/>
    <property type="match status" value="1"/>
</dbReference>
<accession>A0ABD3PZG7</accession>
<dbReference type="AlphaFoldDB" id="A0ABD3PZG7"/>
<evidence type="ECO:0000256" key="1">
    <source>
        <dbReference type="SAM" id="MobiDB-lite"/>
    </source>
</evidence>
<dbReference type="EMBL" id="JABMIG020000098">
    <property type="protein sequence ID" value="KAL3792796.1"/>
    <property type="molecule type" value="Genomic_DNA"/>
</dbReference>
<keyword evidence="4" id="KW-1185">Reference proteome</keyword>
<dbReference type="Gene3D" id="3.40.50.1110">
    <property type="entry name" value="SGNH hydrolase"/>
    <property type="match status" value="1"/>
</dbReference>
<protein>
    <recommendedName>
        <fullName evidence="5">SGNH hydrolase-type esterase domain-containing protein</fullName>
    </recommendedName>
</protein>